<sequence length="522" mass="57983">MAPRSLTQHPPTPPQPPGVPPPPLPPSYPYDHSPPSSSSPRVPLRHASPSRRLHAVPSSDSTPPPSSSSSSSQSNLRPPFPKPPTRQGFPDTPPNFPPPLYLKTLTTLHDATSALPMPPPMSSPQSVNYPPPYYPPHPPFPPPQFNPAYAQSQCPPAKQDPNFRHFKYDKQQEGGRRSPERGYAGTRSKGRGVTEVTERTGTKRRSTGEETGRREGESRRRGERAAGGTGSRTTTEDAARPDTGAETGAERDIVTETVAGHRLQTDTETTQKPFFSRDRKRADGKERDRNPTAPPQRPRPLFLRPQPRLRRTTEREAGEERERRKRERGRRKKIGRSCSNRPGSAALTRKLLLQRPMDQVGDSTVVGTSKLRNLFERFEEELGRDKSEPNRPGPNGEPPKTKLDEDHEGSSSESECESDAEGSSCSSSSDSEVFDVIAEIKRKKAHPDRLHEELWYNDPGQMNDGPLCKCSAKARRTGIRHSIYPGEEVRADTIYHLQTTFTPRAGPTFYPEPNNLTSLGTV</sequence>
<dbReference type="GO" id="GO:0003723">
    <property type="term" value="F:RNA binding"/>
    <property type="evidence" value="ECO:0007669"/>
    <property type="project" value="UniProtKB-KW"/>
</dbReference>
<dbReference type="GO" id="GO:0031053">
    <property type="term" value="P:primary miRNA processing"/>
    <property type="evidence" value="ECO:0007669"/>
    <property type="project" value="TreeGrafter"/>
</dbReference>
<evidence type="ECO:0000313" key="3">
    <source>
        <dbReference type="EMBL" id="KAK7881280.1"/>
    </source>
</evidence>
<dbReference type="GO" id="GO:0070877">
    <property type="term" value="C:microprocessor complex"/>
    <property type="evidence" value="ECO:0007669"/>
    <property type="project" value="TreeGrafter"/>
</dbReference>
<evidence type="ECO:0000256" key="2">
    <source>
        <dbReference type="SAM" id="MobiDB-lite"/>
    </source>
</evidence>
<feature type="region of interest" description="Disordered" evidence="2">
    <location>
        <begin position="380"/>
        <end position="430"/>
    </location>
</feature>
<dbReference type="EMBL" id="JBBPFD010000022">
    <property type="protein sequence ID" value="KAK7881280.1"/>
    <property type="molecule type" value="Genomic_DNA"/>
</dbReference>
<evidence type="ECO:0000256" key="1">
    <source>
        <dbReference type="ARBA" id="ARBA00022884"/>
    </source>
</evidence>
<feature type="compositionally biased region" description="Basic and acidic residues" evidence="2">
    <location>
        <begin position="399"/>
        <end position="410"/>
    </location>
</feature>
<name>A0AAW0MLR1_9GOBI</name>
<dbReference type="GO" id="GO:0004525">
    <property type="term" value="F:ribonuclease III activity"/>
    <property type="evidence" value="ECO:0007669"/>
    <property type="project" value="TreeGrafter"/>
</dbReference>
<feature type="compositionally biased region" description="Low complexity" evidence="2">
    <location>
        <begin position="29"/>
        <end position="42"/>
    </location>
</feature>
<dbReference type="AlphaFoldDB" id="A0AAW0MLR1"/>
<dbReference type="GO" id="GO:0031054">
    <property type="term" value="P:pre-miRNA processing"/>
    <property type="evidence" value="ECO:0007669"/>
    <property type="project" value="TreeGrafter"/>
</dbReference>
<protein>
    <submittedName>
        <fullName evidence="3">Uncharacterized protein</fullName>
    </submittedName>
</protein>
<feature type="compositionally biased region" description="Basic and acidic residues" evidence="2">
    <location>
        <begin position="196"/>
        <end position="224"/>
    </location>
</feature>
<proteinExistence type="predicted"/>
<evidence type="ECO:0000313" key="4">
    <source>
        <dbReference type="Proteomes" id="UP001460270"/>
    </source>
</evidence>
<reference evidence="4" key="1">
    <citation type="submission" date="2024-04" db="EMBL/GenBank/DDBJ databases">
        <title>Salinicola lusitanus LLJ914,a marine bacterium isolated from the Okinawa Trough.</title>
        <authorList>
            <person name="Li J."/>
        </authorList>
    </citation>
    <scope>NUCLEOTIDE SEQUENCE [LARGE SCALE GENOMIC DNA]</scope>
</reference>
<feature type="compositionally biased region" description="Basic and acidic residues" evidence="2">
    <location>
        <begin position="275"/>
        <end position="290"/>
    </location>
</feature>
<keyword evidence="1" id="KW-0694">RNA-binding</keyword>
<feature type="compositionally biased region" description="Pro residues" evidence="2">
    <location>
        <begin position="91"/>
        <end position="100"/>
    </location>
</feature>
<comment type="caution">
    <text evidence="3">The sequence shown here is derived from an EMBL/GenBank/DDBJ whole genome shotgun (WGS) entry which is preliminary data.</text>
</comment>
<feature type="compositionally biased region" description="Basic and acidic residues" evidence="2">
    <location>
        <begin position="161"/>
        <end position="180"/>
    </location>
</feature>
<feature type="compositionally biased region" description="Basic and acidic residues" evidence="2">
    <location>
        <begin position="311"/>
        <end position="322"/>
    </location>
</feature>
<feature type="compositionally biased region" description="Low complexity" evidence="2">
    <location>
        <begin position="421"/>
        <end position="430"/>
    </location>
</feature>
<feature type="compositionally biased region" description="Low complexity" evidence="2">
    <location>
        <begin position="57"/>
        <end position="77"/>
    </location>
</feature>
<feature type="compositionally biased region" description="Pro residues" evidence="2">
    <location>
        <begin position="10"/>
        <end position="28"/>
    </location>
</feature>
<dbReference type="PANTHER" id="PTHR11207:SF0">
    <property type="entry name" value="RIBONUCLEASE 3"/>
    <property type="match status" value="1"/>
</dbReference>
<accession>A0AAW0MLR1</accession>
<organism evidence="3 4">
    <name type="scientific">Mugilogobius chulae</name>
    <name type="common">yellowstripe goby</name>
    <dbReference type="NCBI Taxonomy" id="88201"/>
    <lineage>
        <taxon>Eukaryota</taxon>
        <taxon>Metazoa</taxon>
        <taxon>Chordata</taxon>
        <taxon>Craniata</taxon>
        <taxon>Vertebrata</taxon>
        <taxon>Euteleostomi</taxon>
        <taxon>Actinopterygii</taxon>
        <taxon>Neopterygii</taxon>
        <taxon>Teleostei</taxon>
        <taxon>Neoteleostei</taxon>
        <taxon>Acanthomorphata</taxon>
        <taxon>Gobiaria</taxon>
        <taxon>Gobiiformes</taxon>
        <taxon>Gobioidei</taxon>
        <taxon>Gobiidae</taxon>
        <taxon>Gobionellinae</taxon>
        <taxon>Mugilogobius</taxon>
    </lineage>
</organism>
<keyword evidence="4" id="KW-1185">Reference proteome</keyword>
<feature type="region of interest" description="Disordered" evidence="2">
    <location>
        <begin position="1"/>
        <end position="354"/>
    </location>
</feature>
<dbReference type="Proteomes" id="UP001460270">
    <property type="component" value="Unassembled WGS sequence"/>
</dbReference>
<feature type="compositionally biased region" description="Basic and acidic residues" evidence="2">
    <location>
        <begin position="380"/>
        <end position="389"/>
    </location>
</feature>
<gene>
    <name evidence="3" type="ORF">WMY93_029689</name>
</gene>
<feature type="compositionally biased region" description="Basic residues" evidence="2">
    <location>
        <begin position="323"/>
        <end position="335"/>
    </location>
</feature>
<feature type="compositionally biased region" description="Pro residues" evidence="2">
    <location>
        <begin position="129"/>
        <end position="145"/>
    </location>
</feature>
<dbReference type="PANTHER" id="PTHR11207">
    <property type="entry name" value="RIBONUCLEASE III"/>
    <property type="match status" value="1"/>
</dbReference>